<evidence type="ECO:0000256" key="2">
    <source>
        <dbReference type="ARBA" id="ARBA00008593"/>
    </source>
</evidence>
<evidence type="ECO:0000256" key="5">
    <source>
        <dbReference type="ARBA" id="ARBA00022723"/>
    </source>
</evidence>
<protein>
    <recommendedName>
        <fullName evidence="3">polynucleotide adenylyltransferase</fullName>
        <ecNumber evidence="3">2.7.7.19</ecNumber>
    </recommendedName>
</protein>
<dbReference type="GO" id="GO:0003729">
    <property type="term" value="F:mRNA binding"/>
    <property type="evidence" value="ECO:0007669"/>
    <property type="project" value="TreeGrafter"/>
</dbReference>
<name>A0A4V1IUE8_9FUNG</name>
<dbReference type="GO" id="GO:0046872">
    <property type="term" value="F:metal ion binding"/>
    <property type="evidence" value="ECO:0007669"/>
    <property type="project" value="UniProtKB-KW"/>
</dbReference>
<dbReference type="EMBL" id="ML014223">
    <property type="protein sequence ID" value="RKP00309.1"/>
    <property type="molecule type" value="Genomic_DNA"/>
</dbReference>
<dbReference type="CDD" id="cd05402">
    <property type="entry name" value="NT_PAP_TUTase"/>
    <property type="match status" value="1"/>
</dbReference>
<evidence type="ECO:0000313" key="9">
    <source>
        <dbReference type="EMBL" id="RKP00309.1"/>
    </source>
</evidence>
<dbReference type="GO" id="GO:0031123">
    <property type="term" value="P:RNA 3'-end processing"/>
    <property type="evidence" value="ECO:0007669"/>
    <property type="project" value="TreeGrafter"/>
</dbReference>
<dbReference type="GO" id="GO:0043634">
    <property type="term" value="P:polyadenylation-dependent ncRNA catabolic process"/>
    <property type="evidence" value="ECO:0007669"/>
    <property type="project" value="TreeGrafter"/>
</dbReference>
<keyword evidence="11" id="KW-1185">Reference proteome</keyword>
<dbReference type="PANTHER" id="PTHR23092:SF15">
    <property type="entry name" value="INACTIVE NON-CANONICAL POLY(A) RNA POLYMERASE PROTEIN TRF4-2-RELATED"/>
    <property type="match status" value="1"/>
</dbReference>
<sequence length="287" mass="32251">DPTVMLQEEVEDFMAYMSPTEGEHAMRTEVVRRVTESVLQLWPNAAVEIFGSFNTRLYLPSSDIDLVVMDNVIFGSSPMFALRRQLLEDQLCQPHSIEVIDKARVPIIKFTDRLTGFHVDISFNRSNGMDAACIVRDFLKDPCIGRGLYTLLVLLKQFLAQRQLNEVYSGGIGSYALTIMIANFLKSHPQVARGAMRPEDNAGVLFLEFLEFFGKCFTHSNIGVAVTLDYGAWYYRKDERRGGGGGGGGDHLTVQDPQDFDNDVTRGSYRYHAVRTQLARAHTKLVA</sequence>
<organism evidence="9 11">
    <name type="scientific">Caulochytrium protostelioides</name>
    <dbReference type="NCBI Taxonomy" id="1555241"/>
    <lineage>
        <taxon>Eukaryota</taxon>
        <taxon>Fungi</taxon>
        <taxon>Fungi incertae sedis</taxon>
        <taxon>Chytridiomycota</taxon>
        <taxon>Chytridiomycota incertae sedis</taxon>
        <taxon>Chytridiomycetes</taxon>
        <taxon>Caulochytriales</taxon>
        <taxon>Caulochytriaceae</taxon>
        <taxon>Caulochytrium</taxon>
    </lineage>
</organism>
<evidence type="ECO:0000256" key="3">
    <source>
        <dbReference type="ARBA" id="ARBA00012388"/>
    </source>
</evidence>
<dbReference type="Gene3D" id="3.30.460.10">
    <property type="entry name" value="Beta Polymerase, domain 2"/>
    <property type="match status" value="1"/>
</dbReference>
<dbReference type="Gene3D" id="1.10.1410.10">
    <property type="match status" value="1"/>
</dbReference>
<dbReference type="Pfam" id="PF22600">
    <property type="entry name" value="MTPAP-like_central"/>
    <property type="match status" value="1"/>
</dbReference>
<keyword evidence="6" id="KW-0460">Magnesium</keyword>
<reference evidence="10 11" key="1">
    <citation type="journal article" date="2018" name="Nat. Microbiol.">
        <title>Leveraging single-cell genomics to expand the fungal tree of life.</title>
        <authorList>
            <person name="Ahrendt S.R."/>
            <person name="Quandt C.A."/>
            <person name="Ciobanu D."/>
            <person name="Clum A."/>
            <person name="Salamov A."/>
            <person name="Andreopoulos B."/>
            <person name="Cheng J.F."/>
            <person name="Woyke T."/>
            <person name="Pelin A."/>
            <person name="Henrissat B."/>
            <person name="Reynolds N.K."/>
            <person name="Benny G.L."/>
            <person name="Smith M.E."/>
            <person name="James T.Y."/>
            <person name="Grigoriev I.V."/>
        </authorList>
    </citation>
    <scope>NUCLEOTIDE SEQUENCE [LARGE SCALE GENOMIC DNA]</scope>
    <source>
        <strain evidence="10 11">ATCC 52028</strain>
    </source>
</reference>
<evidence type="ECO:0000256" key="4">
    <source>
        <dbReference type="ARBA" id="ARBA00022679"/>
    </source>
</evidence>
<dbReference type="SUPFAM" id="SSF81631">
    <property type="entry name" value="PAP/OAS1 substrate-binding domain"/>
    <property type="match status" value="1"/>
</dbReference>
<dbReference type="InterPro" id="IPR043519">
    <property type="entry name" value="NT_sf"/>
</dbReference>
<evidence type="ECO:0000256" key="6">
    <source>
        <dbReference type="ARBA" id="ARBA00022842"/>
    </source>
</evidence>
<comment type="similarity">
    <text evidence="2">Belongs to the DNA polymerase type-B-like family.</text>
</comment>
<reference evidence="9" key="2">
    <citation type="submission" date="2018-04" db="EMBL/GenBank/DDBJ databases">
        <title>Leveraging single-cell genomics to expand the Fungal Tree of Life.</title>
        <authorList>
            <consortium name="DOE Joint Genome Institute"/>
            <person name="Ahrendt S.R."/>
            <person name="Quandt C.A."/>
            <person name="Ciobanu D."/>
            <person name="Clum A."/>
            <person name="Salamov A."/>
            <person name="Andreopoulos B."/>
            <person name="Cheng J.-F."/>
            <person name="Woyke T."/>
            <person name="Pelin A."/>
            <person name="Henrissat B."/>
            <person name="Benny G.L."/>
            <person name="Smith M.E."/>
            <person name="James T.Y."/>
            <person name="Grigoriev I.V."/>
        </authorList>
    </citation>
    <scope>NUCLEOTIDE SEQUENCE</scope>
    <source>
        <strain evidence="9">ATCC 52028</strain>
    </source>
</reference>
<evidence type="ECO:0000313" key="10">
    <source>
        <dbReference type="Proteomes" id="UP000268535"/>
    </source>
</evidence>
<evidence type="ECO:0000259" key="7">
    <source>
        <dbReference type="Pfam" id="PF22600"/>
    </source>
</evidence>
<keyword evidence="5" id="KW-0479">Metal-binding</keyword>
<dbReference type="Proteomes" id="UP000274922">
    <property type="component" value="Unassembled WGS sequence"/>
</dbReference>
<dbReference type="InterPro" id="IPR054708">
    <property type="entry name" value="MTPAP-like_central"/>
</dbReference>
<keyword evidence="4 8" id="KW-0808">Transferase</keyword>
<gene>
    <name evidence="8" type="ORF">CAUPRSCDRAFT_1404</name>
    <name evidence="9" type="ORF">CXG81DRAFT_3239</name>
</gene>
<dbReference type="Proteomes" id="UP000268535">
    <property type="component" value="Unassembled WGS sequence"/>
</dbReference>
<comment type="cofactor">
    <cofactor evidence="1">
        <name>Mn(2+)</name>
        <dbReference type="ChEBI" id="CHEBI:29035"/>
    </cofactor>
</comment>
<reference evidence="8" key="3">
    <citation type="submission" date="2018-08" db="EMBL/GenBank/DDBJ databases">
        <title>Leveraging single-cell genomics to expand the Fungal Tree of Life.</title>
        <authorList>
            <consortium name="DOE Joint Genome Institute"/>
            <person name="Ahrendt S.R."/>
            <person name="Quandt C.A."/>
            <person name="Ciobanu D."/>
            <person name="Clum A."/>
            <person name="Salamov A."/>
            <person name="Andreopoulos B."/>
            <person name="Cheng J.-F."/>
            <person name="Woyke T."/>
            <person name="Pelin A."/>
            <person name="Henrissat B."/>
            <person name="Reynolds N."/>
            <person name="Benny G.L."/>
            <person name="Smith M.E."/>
            <person name="James T.Y."/>
            <person name="Grigoriev I.V."/>
        </authorList>
    </citation>
    <scope>NUCLEOTIDE SEQUENCE</scope>
    <source>
        <strain evidence="8">ATCC 52028</strain>
    </source>
</reference>
<feature type="non-terminal residue" evidence="9">
    <location>
        <position position="287"/>
    </location>
</feature>
<dbReference type="GO" id="GO:1990817">
    <property type="term" value="F:poly(A) RNA polymerase activity"/>
    <property type="evidence" value="ECO:0007669"/>
    <property type="project" value="UniProtKB-EC"/>
</dbReference>
<dbReference type="GO" id="GO:0005730">
    <property type="term" value="C:nucleolus"/>
    <property type="evidence" value="ECO:0007669"/>
    <property type="project" value="TreeGrafter"/>
</dbReference>
<evidence type="ECO:0000313" key="11">
    <source>
        <dbReference type="Proteomes" id="UP000274922"/>
    </source>
</evidence>
<dbReference type="FunFam" id="3.30.460.10:FF:000006">
    <property type="entry name" value="non-canonical poly(A) RNA polymerase PAPD5"/>
    <property type="match status" value="1"/>
</dbReference>
<evidence type="ECO:0000256" key="1">
    <source>
        <dbReference type="ARBA" id="ARBA00001936"/>
    </source>
</evidence>
<dbReference type="EMBL" id="ML009114">
    <property type="protein sequence ID" value="RKO98122.1"/>
    <property type="molecule type" value="Genomic_DNA"/>
</dbReference>
<dbReference type="InterPro" id="IPR045862">
    <property type="entry name" value="Trf4-like"/>
</dbReference>
<feature type="non-terminal residue" evidence="9">
    <location>
        <position position="1"/>
    </location>
</feature>
<dbReference type="STRING" id="1555241.A0A4V1IUE8"/>
<dbReference type="SUPFAM" id="SSF81301">
    <property type="entry name" value="Nucleotidyltransferase"/>
    <property type="match status" value="1"/>
</dbReference>
<evidence type="ECO:0000313" key="8">
    <source>
        <dbReference type="EMBL" id="RKO98122.1"/>
    </source>
</evidence>
<dbReference type="AlphaFoldDB" id="A0A4V1IUE8"/>
<dbReference type="OrthoDB" id="273917at2759"/>
<dbReference type="EC" id="2.7.7.19" evidence="3"/>
<proteinExistence type="inferred from homology"/>
<feature type="domain" description="Poly(A) RNA polymerase mitochondrial-like central palm" evidence="7">
    <location>
        <begin position="6"/>
        <end position="132"/>
    </location>
</feature>
<dbReference type="GO" id="GO:0010605">
    <property type="term" value="P:negative regulation of macromolecule metabolic process"/>
    <property type="evidence" value="ECO:0007669"/>
    <property type="project" value="UniProtKB-ARBA"/>
</dbReference>
<accession>A0A4V1IUE8</accession>
<dbReference type="PANTHER" id="PTHR23092">
    <property type="entry name" value="POLY(A) RNA POLYMERASE"/>
    <property type="match status" value="1"/>
</dbReference>
<dbReference type="GO" id="GO:0031499">
    <property type="term" value="C:TRAMP complex"/>
    <property type="evidence" value="ECO:0007669"/>
    <property type="project" value="TreeGrafter"/>
</dbReference>